<evidence type="ECO:0000313" key="2">
    <source>
        <dbReference type="EMBL" id="GGB06311.1"/>
    </source>
</evidence>
<keyword evidence="1" id="KW-0812">Transmembrane</keyword>
<dbReference type="EMBL" id="BMJC01000003">
    <property type="protein sequence ID" value="GGB06311.1"/>
    <property type="molecule type" value="Genomic_DNA"/>
</dbReference>
<keyword evidence="3" id="KW-1185">Reference proteome</keyword>
<dbReference type="AlphaFoldDB" id="A0A8J2UEF3"/>
<accession>A0A8J2UEF3</accession>
<gene>
    <name evidence="2" type="ORF">GCM10011511_32140</name>
</gene>
<feature type="transmembrane region" description="Helical" evidence="1">
    <location>
        <begin position="291"/>
        <end position="312"/>
    </location>
</feature>
<feature type="transmembrane region" description="Helical" evidence="1">
    <location>
        <begin position="159"/>
        <end position="175"/>
    </location>
</feature>
<evidence type="ECO:0000256" key="1">
    <source>
        <dbReference type="SAM" id="Phobius"/>
    </source>
</evidence>
<protein>
    <recommendedName>
        <fullName evidence="4">O-antigen ligase domain-containing protein</fullName>
    </recommendedName>
</protein>
<feature type="transmembrane region" description="Helical" evidence="1">
    <location>
        <begin position="50"/>
        <end position="66"/>
    </location>
</feature>
<feature type="transmembrane region" description="Helical" evidence="1">
    <location>
        <begin position="113"/>
        <end position="139"/>
    </location>
</feature>
<feature type="transmembrane region" description="Helical" evidence="1">
    <location>
        <begin position="332"/>
        <end position="352"/>
    </location>
</feature>
<keyword evidence="1" id="KW-1133">Transmembrane helix</keyword>
<proteinExistence type="predicted"/>
<feature type="transmembrane region" description="Helical" evidence="1">
    <location>
        <begin position="232"/>
        <end position="251"/>
    </location>
</feature>
<feature type="transmembrane region" description="Helical" evidence="1">
    <location>
        <begin position="78"/>
        <end position="101"/>
    </location>
</feature>
<sequence>MNSIPLRFNIYLPAAILYFFLNGFLLPVGLLYTTLLAPVLLFWIARYRNINYFLVYFLLVIPFVIAHSTDGIEDGRFYLYSIALSFTVLVFCIAFHQYLLFCHSLRDIYKKILLINAGLVLVALGFLFLPSMRTVFWNANTLSLGPVDLLRLKMLTYEPSYYSLLFAPIAIYYLLKVLRRELPRPVVYCVLVLVPLFLSLSFGVILGIALALFLLLIVHAKTLIFDTKNKGYFITGGVLAVAVVGFFLFFFPDNVFFRRLQNIAAGQDTSFNGRTWDSFILSVEIARKKSILWGAGFGQVKVLGLDVFRNFYRTHNFTVHDVAIPNSIGDLLATLGLFGVGIKLFLETYFFFKTRVFSNYYRLALFLFIFVYQFSGSFIMNIVEYVIWILAFTPGLFPEFDKKPAL</sequence>
<reference evidence="2" key="1">
    <citation type="journal article" date="2014" name="Int. J. Syst. Evol. Microbiol.">
        <title>Complete genome sequence of Corynebacterium casei LMG S-19264T (=DSM 44701T), isolated from a smear-ripened cheese.</title>
        <authorList>
            <consortium name="US DOE Joint Genome Institute (JGI-PGF)"/>
            <person name="Walter F."/>
            <person name="Albersmeier A."/>
            <person name="Kalinowski J."/>
            <person name="Ruckert C."/>
        </authorList>
    </citation>
    <scope>NUCLEOTIDE SEQUENCE</scope>
    <source>
        <strain evidence="2">CGMCC 1.15448</strain>
    </source>
</reference>
<evidence type="ECO:0008006" key="4">
    <source>
        <dbReference type="Google" id="ProtNLM"/>
    </source>
</evidence>
<organism evidence="2 3">
    <name type="scientific">Puia dinghuensis</name>
    <dbReference type="NCBI Taxonomy" id="1792502"/>
    <lineage>
        <taxon>Bacteria</taxon>
        <taxon>Pseudomonadati</taxon>
        <taxon>Bacteroidota</taxon>
        <taxon>Chitinophagia</taxon>
        <taxon>Chitinophagales</taxon>
        <taxon>Chitinophagaceae</taxon>
        <taxon>Puia</taxon>
    </lineage>
</organism>
<dbReference type="RefSeq" id="WP_188933433.1">
    <property type="nucleotide sequence ID" value="NZ_BMJC01000003.1"/>
</dbReference>
<feature type="transmembrane region" description="Helical" evidence="1">
    <location>
        <begin position="187"/>
        <end position="220"/>
    </location>
</feature>
<comment type="caution">
    <text evidence="2">The sequence shown here is derived from an EMBL/GenBank/DDBJ whole genome shotgun (WGS) entry which is preliminary data.</text>
</comment>
<dbReference type="Proteomes" id="UP000607559">
    <property type="component" value="Unassembled WGS sequence"/>
</dbReference>
<keyword evidence="1" id="KW-0472">Membrane</keyword>
<evidence type="ECO:0000313" key="3">
    <source>
        <dbReference type="Proteomes" id="UP000607559"/>
    </source>
</evidence>
<feature type="transmembrane region" description="Helical" evidence="1">
    <location>
        <begin position="15"/>
        <end position="43"/>
    </location>
</feature>
<feature type="transmembrane region" description="Helical" evidence="1">
    <location>
        <begin position="364"/>
        <end position="391"/>
    </location>
</feature>
<name>A0A8J2UEF3_9BACT</name>
<reference evidence="2" key="2">
    <citation type="submission" date="2020-09" db="EMBL/GenBank/DDBJ databases">
        <authorList>
            <person name="Sun Q."/>
            <person name="Zhou Y."/>
        </authorList>
    </citation>
    <scope>NUCLEOTIDE SEQUENCE</scope>
    <source>
        <strain evidence="2">CGMCC 1.15448</strain>
    </source>
</reference>